<sequence>MSRWSEVIKFVKVEQTTDDDGFPVTTETVGDNVFANKKSVRSAEFYQAAQQGFELQVMFEVRSIDYNDERILLWCEKKYEIVRTYEKTDIIELVCRIFDGVRA</sequence>
<organism evidence="1 2">
    <name type="scientific">Domibacillus aminovorans</name>
    <dbReference type="NCBI Taxonomy" id="29332"/>
    <lineage>
        <taxon>Bacteria</taxon>
        <taxon>Bacillati</taxon>
        <taxon>Bacillota</taxon>
        <taxon>Bacilli</taxon>
        <taxon>Bacillales</taxon>
        <taxon>Bacillaceae</taxon>
        <taxon>Domibacillus</taxon>
    </lineage>
</organism>
<dbReference type="InterPro" id="IPR038666">
    <property type="entry name" value="SSP1_head-tail_sf"/>
</dbReference>
<evidence type="ECO:0008006" key="3">
    <source>
        <dbReference type="Google" id="ProtNLM"/>
    </source>
</evidence>
<comment type="caution">
    <text evidence="1">The sequence shown here is derived from an EMBL/GenBank/DDBJ whole genome shotgun (WGS) entry which is preliminary data.</text>
</comment>
<dbReference type="EMBL" id="LQWY01000033">
    <property type="protein sequence ID" value="OAH60750.1"/>
    <property type="molecule type" value="Genomic_DNA"/>
</dbReference>
<dbReference type="NCBIfam" id="TIGR01563">
    <property type="entry name" value="gp16_SPP1"/>
    <property type="match status" value="1"/>
</dbReference>
<reference evidence="1 2" key="1">
    <citation type="submission" date="2016-01" db="EMBL/GenBank/DDBJ databases">
        <title>Investigation of taxonomic status of Bacillus aminovorans.</title>
        <authorList>
            <person name="Verma A."/>
            <person name="Pal Y."/>
            <person name="Krishnamurthi S."/>
        </authorList>
    </citation>
    <scope>NUCLEOTIDE SEQUENCE [LARGE SCALE GENOMIC DNA]</scope>
    <source>
        <strain evidence="1 2">DSM 1314</strain>
    </source>
</reference>
<dbReference type="Pfam" id="PF05521">
    <property type="entry name" value="Phage_HCP"/>
    <property type="match status" value="1"/>
</dbReference>
<evidence type="ECO:0000313" key="1">
    <source>
        <dbReference type="EMBL" id="OAH60750.1"/>
    </source>
</evidence>
<dbReference type="Gene3D" id="2.40.10.270">
    <property type="entry name" value="Bacteriophage SPP1 head-tail adaptor protein"/>
    <property type="match status" value="1"/>
</dbReference>
<accession>A0A177L4Z6</accession>
<dbReference type="RefSeq" id="WP_063965879.1">
    <property type="nucleotide sequence ID" value="NZ_JBCNAN010000077.1"/>
</dbReference>
<dbReference type="InterPro" id="IPR008767">
    <property type="entry name" value="Phage_SPP1_head-tail_adaptor"/>
</dbReference>
<evidence type="ECO:0000313" key="2">
    <source>
        <dbReference type="Proteomes" id="UP000076935"/>
    </source>
</evidence>
<keyword evidence="2" id="KW-1185">Reference proteome</keyword>
<name>A0A177L4Z6_9BACI</name>
<gene>
    <name evidence="1" type="ORF">AWH49_15535</name>
</gene>
<proteinExistence type="predicted"/>
<dbReference type="Proteomes" id="UP000076935">
    <property type="component" value="Unassembled WGS sequence"/>
</dbReference>
<dbReference type="AlphaFoldDB" id="A0A177L4Z6"/>
<protein>
    <recommendedName>
        <fullName evidence="3">Phage head-tail adapter protein</fullName>
    </recommendedName>
</protein>